<dbReference type="Proteomes" id="UP000232323">
    <property type="component" value="Unassembled WGS sequence"/>
</dbReference>
<feature type="region of interest" description="Disordered" evidence="5">
    <location>
        <begin position="709"/>
        <end position="729"/>
    </location>
</feature>
<comment type="subcellular location">
    <subcellularLocation>
        <location evidence="1">Membrane</location>
        <topology evidence="1">Multi-pass membrane protein</topology>
    </subcellularLocation>
</comment>
<evidence type="ECO:0000256" key="6">
    <source>
        <dbReference type="SAM" id="Phobius"/>
    </source>
</evidence>
<feature type="domain" description="Sugar phosphate transporter" evidence="7">
    <location>
        <begin position="315"/>
        <end position="418"/>
    </location>
</feature>
<keyword evidence="3 6" id="KW-1133">Transmembrane helix</keyword>
<dbReference type="OrthoDB" id="562393at2759"/>
<organism evidence="9 10">
    <name type="scientific">Chlamydomonas eustigma</name>
    <dbReference type="NCBI Taxonomy" id="1157962"/>
    <lineage>
        <taxon>Eukaryota</taxon>
        <taxon>Viridiplantae</taxon>
        <taxon>Chlorophyta</taxon>
        <taxon>core chlorophytes</taxon>
        <taxon>Chlorophyceae</taxon>
        <taxon>CS clade</taxon>
        <taxon>Chlamydomonadales</taxon>
        <taxon>Chlamydomonadaceae</taxon>
        <taxon>Chlamydomonas</taxon>
    </lineage>
</organism>
<feature type="transmembrane region" description="Helical" evidence="6">
    <location>
        <begin position="12"/>
        <end position="33"/>
    </location>
</feature>
<dbReference type="PANTHER" id="PTHR11132">
    <property type="entry name" value="SOLUTE CARRIER FAMILY 35"/>
    <property type="match status" value="1"/>
</dbReference>
<feature type="transmembrane region" description="Helical" evidence="6">
    <location>
        <begin position="290"/>
        <end position="313"/>
    </location>
</feature>
<dbReference type="Pfam" id="PF04230">
    <property type="entry name" value="PS_pyruv_trans"/>
    <property type="match status" value="1"/>
</dbReference>
<gene>
    <name evidence="9" type="ORF">CEUSTIGMA_g10797.t1</name>
</gene>
<evidence type="ECO:0000256" key="3">
    <source>
        <dbReference type="ARBA" id="ARBA00022989"/>
    </source>
</evidence>
<dbReference type="AlphaFoldDB" id="A0A250XKC1"/>
<name>A0A250XKC1_9CHLO</name>
<feature type="transmembrane region" description="Helical" evidence="6">
    <location>
        <begin position="180"/>
        <end position="199"/>
    </location>
</feature>
<feature type="transmembrane region" description="Helical" evidence="6">
    <location>
        <begin position="104"/>
        <end position="123"/>
    </location>
</feature>
<accession>A0A250XKC1</accession>
<feature type="domain" description="Polysaccharide pyruvyl transferase" evidence="8">
    <location>
        <begin position="790"/>
        <end position="1028"/>
    </location>
</feature>
<dbReference type="EMBL" id="BEGY01000097">
    <property type="protein sequence ID" value="GAX83372.1"/>
    <property type="molecule type" value="Genomic_DNA"/>
</dbReference>
<dbReference type="InterPro" id="IPR007345">
    <property type="entry name" value="Polysacch_pyruvyl_Trfase"/>
</dbReference>
<evidence type="ECO:0000256" key="2">
    <source>
        <dbReference type="ARBA" id="ARBA00022692"/>
    </source>
</evidence>
<feature type="domain" description="Sugar phosphate transporter" evidence="7">
    <location>
        <begin position="21"/>
        <end position="213"/>
    </location>
</feature>
<feature type="region of interest" description="Disordered" evidence="5">
    <location>
        <begin position="455"/>
        <end position="481"/>
    </location>
</feature>
<comment type="caution">
    <text evidence="9">The sequence shown here is derived from an EMBL/GenBank/DDBJ whole genome shotgun (WGS) entry which is preliminary data.</text>
</comment>
<evidence type="ECO:0000256" key="4">
    <source>
        <dbReference type="ARBA" id="ARBA00023136"/>
    </source>
</evidence>
<keyword evidence="10" id="KW-1185">Reference proteome</keyword>
<evidence type="ECO:0000256" key="5">
    <source>
        <dbReference type="SAM" id="MobiDB-lite"/>
    </source>
</evidence>
<sequence length="1154" mass="125309">MTGEISKRSPHLQLWIHRLFLTLLLVVWYLFSYLFNSSLKDWFRVTEDHACTLFPLLLTVFLSNAVVASLWSLHSAGCLLSPRKTITGLHSVAGVLVDRLRLDFVLLCSSGAVGIAASCVVLQQGSIQLVQVARSVGPLFTALWAYLILDQPTTGSPLACLAITLIGTALASWQEPTFSMLTFCLMLTINMTLTFRNAVTKRVIQTFTLHAQNVTSSAGGDVHLMGHLEETVELPSSSSTLEMHHHHHQVGKTVPLLTAGKTVSTLHRALSPPSSQVPPTASSGGFHQPAVMSCLLLALTNLCGLVIITILWATQAFCVPWVQKSGGHALGAEWSIAQASILPTDAWGLLINLGICNLMYNMASQIVLAHVSVVSHGMLELFKRVFVLLTASVLLGDVDWKLHNALGASIATLGTVLYFTSGPSHTVNSISASTKHNPSSQKVVGILVTPAASPSSVTKRLGSSAGQSKEKDRSSNNVQGQAGPAVNAYTAAAEAVPRTLVGSEHLRLHCAYGIMFLVLIFSPIEFLEGAGVSTLSPKWFTAVSTSSSTATAVAESWSIWIRQPNSNDNMPTSKGTIPTIGTAKTDSVSLVNGGISSSPGVNQPVPINDSERLILPAPNATMYNPMDSTSEVLVGGISKLKGLLPYHKNLRRASALTASCKHLQTLPKSAQQTSSTHRVLNWMGMSPYRLLPPPLASDSAGHRAQTILRQPQASVKTPEEPVQAEPDSQRRWLNTAEDISPGFVGMYTGWLGKRNLGDDIVADIFLDLLVASIIEATDDTTCVTLERSSKELTEAGWRDCSMSSGAGCDFGVLGGGSLVYVDYIKRLAQMLIDQKPVLLFGTGHQSGLRKKSTNDKYLGILCKGRVMGGVRGHHTKGFLARYGCPSTVKVMRDSALVSDLLYTGGKTVLRGELSLHRGRYHTLVATLKGSTSLPVFNDTLYRLMNTGKFAVVLQAVDEESARLHRHYTSFFNDTRPKIAPPVLFHEEFEDWAAILDLYRHSSASLNSRLHSGVMSLAAGRPSVYLANNVKYSDLMGSLDMHELLMDSPSRLKPGTKDPSLIGEHMAQLVASVIRQGASFESKLKFIQEDTMRQYKRAMVDFLNALQQLDAVRFSETLCCKHIHITRSEAREHRMLISIRCQRKADLTDLTKCQI</sequence>
<keyword evidence="4 6" id="KW-0472">Membrane</keyword>
<evidence type="ECO:0008006" key="11">
    <source>
        <dbReference type="Google" id="ProtNLM"/>
    </source>
</evidence>
<dbReference type="Pfam" id="PF03151">
    <property type="entry name" value="TPT"/>
    <property type="match status" value="2"/>
</dbReference>
<keyword evidence="2 6" id="KW-0812">Transmembrane</keyword>
<dbReference type="GO" id="GO:0016020">
    <property type="term" value="C:membrane"/>
    <property type="evidence" value="ECO:0007669"/>
    <property type="project" value="UniProtKB-SubCell"/>
</dbReference>
<reference evidence="9 10" key="1">
    <citation type="submission" date="2017-08" db="EMBL/GenBank/DDBJ databases">
        <title>Acidophilic green algal genome provides insights into adaptation to an acidic environment.</title>
        <authorList>
            <person name="Hirooka S."/>
            <person name="Hirose Y."/>
            <person name="Kanesaki Y."/>
            <person name="Higuchi S."/>
            <person name="Fujiwara T."/>
            <person name="Onuma R."/>
            <person name="Era A."/>
            <person name="Ohbayashi R."/>
            <person name="Uzuka A."/>
            <person name="Nozaki H."/>
            <person name="Yoshikawa H."/>
            <person name="Miyagishima S.Y."/>
        </authorList>
    </citation>
    <scope>NUCLEOTIDE SEQUENCE [LARGE SCALE GENOMIC DNA]</scope>
    <source>
        <strain evidence="9 10">NIES-2499</strain>
    </source>
</reference>
<proteinExistence type="predicted"/>
<evidence type="ECO:0000259" key="8">
    <source>
        <dbReference type="Pfam" id="PF04230"/>
    </source>
</evidence>
<feature type="transmembrane region" description="Helical" evidence="6">
    <location>
        <begin position="53"/>
        <end position="73"/>
    </location>
</feature>
<evidence type="ECO:0000313" key="9">
    <source>
        <dbReference type="EMBL" id="GAX83372.1"/>
    </source>
</evidence>
<dbReference type="InterPro" id="IPR004853">
    <property type="entry name" value="Sugar_P_trans_dom"/>
</dbReference>
<evidence type="ECO:0000256" key="1">
    <source>
        <dbReference type="ARBA" id="ARBA00004141"/>
    </source>
</evidence>
<evidence type="ECO:0000313" key="10">
    <source>
        <dbReference type="Proteomes" id="UP000232323"/>
    </source>
</evidence>
<feature type="transmembrane region" description="Helical" evidence="6">
    <location>
        <begin position="129"/>
        <end position="149"/>
    </location>
</feature>
<dbReference type="InterPro" id="IPR050186">
    <property type="entry name" value="TPT_transporter"/>
</dbReference>
<evidence type="ECO:0000259" key="7">
    <source>
        <dbReference type="Pfam" id="PF03151"/>
    </source>
</evidence>
<protein>
    <recommendedName>
        <fullName evidence="11">Sugar phosphate transporter domain-containing protein</fullName>
    </recommendedName>
</protein>